<dbReference type="AGR" id="FB:FBgn0051516"/>
<reference evidence="3" key="11">
    <citation type="journal article" date="2015" name="G3 (Bethesda)">
        <title>Gene Model Annotations for Drosophila melanogaster: Impact of High-Throughput Data.</title>
        <authorList>
            <consortium name="FlyBase Consortium"/>
            <person name="Matthews B.B."/>
            <person name="Dos Santos G."/>
            <person name="Crosby M.A."/>
            <person name="Emmert D.B."/>
            <person name="St Pierre S.E."/>
            <person name="Gramates L.S."/>
            <person name="Zhou P."/>
            <person name="Schroeder A.J."/>
            <person name="Falls K."/>
            <person name="Strelets V."/>
            <person name="Russo S.M."/>
            <person name="Gelbart W.M."/>
            <person name="null"/>
        </authorList>
    </citation>
    <scope>NUCLEOTIDE SEQUENCE</scope>
</reference>
<dbReference type="EMBL" id="AE014297">
    <property type="protein sequence ID" value="AAN13331.1"/>
    <property type="molecule type" value="Genomic_DNA"/>
</dbReference>
<reference evidence="3" key="13">
    <citation type="journal article" date="2015" name="Genome Res.">
        <title>The Release 6 reference sequence of the Drosophila melanogaster genome.</title>
        <authorList>
            <person name="Hoskins R.A."/>
            <person name="Carlson J.W."/>
            <person name="Wan K.H."/>
            <person name="Park S."/>
            <person name="Mendez I."/>
            <person name="Galle S.E."/>
            <person name="Booth B.W."/>
            <person name="Pfeiffer B.D."/>
            <person name="George R.A."/>
            <person name="Svirskas R."/>
            <person name="Krzywinski M."/>
            <person name="Schein J."/>
            <person name="Accardo M.C."/>
            <person name="Damia E."/>
            <person name="Messina G."/>
            <person name="Mendez-Lago M."/>
            <person name="de Pablos B."/>
            <person name="Demakova O.V."/>
            <person name="Andreyeva E.N."/>
            <person name="Boldyreva L.V."/>
            <person name="Marra M."/>
            <person name="Carvalho A.B."/>
            <person name="Dimitri P."/>
            <person name="Villasante A."/>
            <person name="Zhimulev I.F."/>
            <person name="Rubin G.M."/>
            <person name="Karpen G.H."/>
            <person name="Celniker S.E."/>
        </authorList>
    </citation>
    <scope>NUCLEOTIDE SEQUENCE</scope>
</reference>
<keyword evidence="6" id="KW-1185">Reference proteome</keyword>
<evidence type="ECO:0000313" key="4">
    <source>
        <dbReference type="EMBL" id="AAN71472.1"/>
    </source>
</evidence>
<feature type="domain" description="DUF4773" evidence="2">
    <location>
        <begin position="88"/>
        <end position="203"/>
    </location>
</feature>
<dbReference type="Pfam" id="PF15998">
    <property type="entry name" value="DUF4773"/>
    <property type="match status" value="1"/>
</dbReference>
<dbReference type="DNASU" id="318776"/>
<dbReference type="KEGG" id="dme:Dmel_CG31516"/>
<reference evidence="3" key="8">
    <citation type="submission" date="2006-08" db="EMBL/GenBank/DDBJ databases">
        <authorList>
            <person name="Celniker S."/>
            <person name="Carlson J."/>
            <person name="Wan K."/>
            <person name="Frise E."/>
            <person name="Hoskins R."/>
            <person name="Park S."/>
            <person name="Svirskas R."/>
            <person name="Rubin G."/>
        </authorList>
    </citation>
    <scope>NUCLEOTIDE SEQUENCE</scope>
</reference>
<reference evidence="6" key="3">
    <citation type="journal article" date="2002" name="Genome Biol.">
        <title>Annotation of the Drosophila melanogaster euchromatic genome: a systematic review.</title>
        <authorList>
            <person name="Misra S."/>
            <person name="Crosby M.A."/>
            <person name="Mungall C.J."/>
            <person name="Matthews B.B."/>
            <person name="Campbell K.S."/>
            <person name="Hradecky P."/>
            <person name="Huang Y."/>
            <person name="Kaminker J.S."/>
            <person name="Millburn G.H."/>
            <person name="Prochnik S.E."/>
            <person name="Smith C.D."/>
            <person name="Tupy J.L."/>
            <person name="Whitfied E.J."/>
            <person name="Bayraktaroglu L."/>
            <person name="Berman B.P."/>
            <person name="Bettencourt B.R."/>
            <person name="Celniker S.E."/>
            <person name="de Grey A.D."/>
            <person name="Drysdale R.A."/>
            <person name="Harris N.L."/>
            <person name="Richter J."/>
            <person name="Russo S."/>
            <person name="Schroeder A.J."/>
            <person name="Shu S.Q."/>
            <person name="Stapleton M."/>
            <person name="Yamada C."/>
            <person name="Ashburner M."/>
            <person name="Gelbart W.M."/>
            <person name="Rubin G.M."/>
            <person name="Lewis S.E."/>
        </authorList>
    </citation>
    <scope>GENOME REANNOTATION</scope>
    <source>
        <strain evidence="6">Berkeley</strain>
    </source>
</reference>
<organism evidence="3 6">
    <name type="scientific">Drosophila melanogaster</name>
    <name type="common">Fruit fly</name>
    <dbReference type="NCBI Taxonomy" id="7227"/>
    <lineage>
        <taxon>Eukaryota</taxon>
        <taxon>Metazoa</taxon>
        <taxon>Ecdysozoa</taxon>
        <taxon>Arthropoda</taxon>
        <taxon>Hexapoda</taxon>
        <taxon>Insecta</taxon>
        <taxon>Pterygota</taxon>
        <taxon>Neoptera</taxon>
        <taxon>Endopterygota</taxon>
        <taxon>Diptera</taxon>
        <taxon>Brachycera</taxon>
        <taxon>Muscomorpha</taxon>
        <taxon>Ephydroidea</taxon>
        <taxon>Drosophilidae</taxon>
        <taxon>Drosophila</taxon>
        <taxon>Sophophora</taxon>
    </lineage>
</organism>
<protein>
    <submittedName>
        <fullName evidence="4">RE68446p</fullName>
    </submittedName>
</protein>
<reference evidence="3" key="14">
    <citation type="submission" date="2023-12" db="EMBL/GenBank/DDBJ databases">
        <authorList>
            <consortium name="FlyBase"/>
        </authorList>
    </citation>
    <scope>NUCLEOTIDE SEQUENCE</scope>
</reference>
<reference evidence="3 6" key="5">
    <citation type="journal article" date="2002" name="Genome Biol.">
        <title>Heterochromatic sequences in a Drosophila whole-genome shotgun assembly.</title>
        <authorList>
            <person name="Hoskins R.A."/>
            <person name="Smith C.D."/>
            <person name="Carlson J.W."/>
            <person name="Carvalho A.B."/>
            <person name="Halpern A."/>
            <person name="Kaminker J.S."/>
            <person name="Kennedy C."/>
            <person name="Mungall C.J."/>
            <person name="Sullivan B.A."/>
            <person name="Sutton G.G."/>
            <person name="Yasuhara J.C."/>
            <person name="Wakimoto B.T."/>
            <person name="Myers E.W."/>
            <person name="Celniker S.E."/>
            <person name="Rubin G.M."/>
            <person name="Karpen G.H."/>
        </authorList>
    </citation>
    <scope>NUCLEOTIDE SEQUENCE [LARGE SCALE GENOMIC DNA]</scope>
    <source>
        <strain evidence="6">Berkeley</strain>
    </source>
</reference>
<dbReference type="VEuPathDB" id="VectorBase:FBgn0051516"/>
<reference evidence="3" key="12">
    <citation type="journal article" date="2015" name="G3 (Bethesda)">
        <title>Gene Model Annotations for Drosophila melanogaster: The Rule-Benders.</title>
        <authorList>
            <consortium name="FlyBase Consortium"/>
            <person name="Crosby M.A."/>
            <person name="Gramates L.S."/>
            <person name="Dos Santos G."/>
            <person name="Matthews B.B."/>
            <person name="St Pierre S.E."/>
            <person name="Zhou P."/>
            <person name="Schroeder A.J."/>
            <person name="Falls K."/>
            <person name="Emmert D.B."/>
            <person name="Russo S.M."/>
            <person name="Gelbart W.M."/>
            <person name="null"/>
        </authorList>
    </citation>
    <scope>NUCLEOTIDE SEQUENCE</scope>
</reference>
<name>Q8I0K2_DROME</name>
<proteinExistence type="evidence at transcript level"/>
<dbReference type="PaxDb" id="7227-FBpp0078626"/>
<dbReference type="AlphaFoldDB" id="Q8I0K2"/>
<evidence type="ECO:0000313" key="6">
    <source>
        <dbReference type="Proteomes" id="UP000000803"/>
    </source>
</evidence>
<reference evidence="3 6" key="10">
    <citation type="journal article" date="2007" name="Science">
        <title>Sequence finishing and mapping of Drosophila melanogaster heterochromatin.</title>
        <authorList>
            <person name="Hoskins R.A."/>
            <person name="Carlson J.W."/>
            <person name="Kennedy C."/>
            <person name="Acevedo D."/>
            <person name="Evans-Holm M."/>
            <person name="Frise E."/>
            <person name="Wan K.H."/>
            <person name="Park S."/>
            <person name="Mendez-Lago M."/>
            <person name="Rossi F."/>
            <person name="Villasante A."/>
            <person name="Dimitri P."/>
            <person name="Karpen G.H."/>
            <person name="Celniker S.E."/>
        </authorList>
    </citation>
    <scope>NUCLEOTIDE SEQUENCE [LARGE SCALE GENOMIC DNA]</scope>
    <source>
        <strain evidence="6">Berkeley</strain>
    </source>
</reference>
<evidence type="ECO:0000259" key="2">
    <source>
        <dbReference type="Pfam" id="PF15998"/>
    </source>
</evidence>
<reference evidence="6" key="2">
    <citation type="journal article" date="2002" name="Genome Biol.">
        <title>Finishing a whole-genome shotgun: release 3 of the Drosophila melanogaster euchromatic genome sequence.</title>
        <authorList>
            <person name="Celniker S.E."/>
            <person name="Wheeler D.A."/>
            <person name="Kronmiller B."/>
            <person name="Carlson J.W."/>
            <person name="Halpern A."/>
            <person name="Patel S."/>
            <person name="Adams M."/>
            <person name="Champe M."/>
            <person name="Dugan S.P."/>
            <person name="Frise E."/>
            <person name="Hodgson A."/>
            <person name="George R.A."/>
            <person name="Hoskins R.A."/>
            <person name="Laverty T."/>
            <person name="Muzny D.M."/>
            <person name="Nelson C.R."/>
            <person name="Pacleb J.M."/>
            <person name="Park S."/>
            <person name="Pfeiffer B.D."/>
            <person name="Richards S."/>
            <person name="Sodergren E.J."/>
            <person name="Svirskas R."/>
            <person name="Tabor P.E."/>
            <person name="Wan K."/>
            <person name="Stapleton M."/>
            <person name="Sutton G.G."/>
            <person name="Venter C."/>
            <person name="Weinstock G."/>
            <person name="Scherer S.E."/>
            <person name="Myers E.W."/>
            <person name="Gibbs R.A."/>
            <person name="Rubin G.M."/>
        </authorList>
    </citation>
    <scope>NUCLEOTIDE SEQUENCE [LARGE SCALE GENOMIC DNA]</scope>
    <source>
        <strain evidence="6">Berkeley</strain>
    </source>
</reference>
<dbReference type="eggNOG" id="ENOG502TC9I">
    <property type="taxonomic scope" value="Eukaryota"/>
</dbReference>
<dbReference type="OrthoDB" id="5952164at2759"/>
<feature type="chain" id="PRO_5015099163" evidence="1">
    <location>
        <begin position="25"/>
        <end position="248"/>
    </location>
</feature>
<dbReference type="BioGRID-ORCS" id="318776">
    <property type="hits" value="0 hits in 1 CRISPR screen"/>
</dbReference>
<dbReference type="EMBL" id="BT001717">
    <property type="protein sequence ID" value="AAN71472.1"/>
    <property type="molecule type" value="mRNA"/>
</dbReference>
<accession>Q8I0K2</accession>
<evidence type="ECO:0000313" key="3">
    <source>
        <dbReference type="EMBL" id="AAN13331.1"/>
    </source>
</evidence>
<reference evidence="4" key="6">
    <citation type="submission" date="2002-11" db="EMBL/GenBank/DDBJ databases">
        <authorList>
            <person name="Stapleton M."/>
            <person name="Brokstein P."/>
            <person name="Hong L."/>
            <person name="Agbayani A."/>
            <person name="Carlson J."/>
            <person name="Champe M."/>
            <person name="Chavez C."/>
            <person name="Dorsett V."/>
            <person name="Dresnek D."/>
            <person name="Farfan D."/>
            <person name="Frise E."/>
            <person name="George R."/>
            <person name="Gonzalez M."/>
            <person name="Guarin H."/>
            <person name="Kronmiller B."/>
            <person name="Li P."/>
            <person name="Liao G."/>
            <person name="Miranda A."/>
            <person name="Mungall C.J."/>
            <person name="Nunoo J."/>
            <person name="Pacleb J."/>
            <person name="Paragas V."/>
            <person name="Park S."/>
            <person name="Patel S."/>
            <person name="Phouanenavong S."/>
            <person name="Wan K."/>
            <person name="Yu C."/>
            <person name="Lewis S.E."/>
            <person name="Rubin G.M."/>
            <person name="Celniker S."/>
        </authorList>
    </citation>
    <scope>NUCLEOTIDE SEQUENCE</scope>
    <source>
        <strain evidence="4">Berkeley</strain>
    </source>
</reference>
<evidence type="ECO:0000256" key="1">
    <source>
        <dbReference type="SAM" id="SignalP"/>
    </source>
</evidence>
<gene>
    <name evidence="3" type="primary">Dmel\CG31516</name>
    <name evidence="3" type="synonym">BcDNA:RE68446</name>
    <name evidence="3 5" type="ORF">CG31516</name>
    <name evidence="3" type="ORF">Dmel_CG31516</name>
</gene>
<dbReference type="Proteomes" id="UP000000803">
    <property type="component" value="Chromosome 3R"/>
</dbReference>
<reference evidence="3 6" key="7">
    <citation type="journal article" date="2005" name="PLoS Comput. Biol.">
        <title>Combined evidence annotation of transposable elements in genome sequences.</title>
        <authorList>
            <person name="Quesneville H."/>
            <person name="Bergman C.M."/>
            <person name="Andrieu O."/>
            <person name="Autard D."/>
            <person name="Nouaud D."/>
            <person name="Ashburner M."/>
            <person name="Anxolabehere D."/>
        </authorList>
    </citation>
    <scope>NUCLEOTIDE SEQUENCE [LARGE SCALE GENOMIC DNA]</scope>
    <source>
        <strain evidence="6">Berkeley</strain>
    </source>
</reference>
<dbReference type="FlyBase" id="FBgn0051516">
    <property type="gene designation" value="CG31516"/>
</dbReference>
<dbReference type="PANTHER" id="PTHR36299">
    <property type="entry name" value="AGAP008005-PA"/>
    <property type="match status" value="1"/>
</dbReference>
<dbReference type="UCSC" id="CG31516-RA">
    <property type="organism name" value="d. melanogaster"/>
</dbReference>
<dbReference type="RefSeq" id="NP_730784.1">
    <property type="nucleotide sequence ID" value="NM_164316.3"/>
</dbReference>
<sequence length="248" mass="27847">MCRRLRNIPGLICLLTTVVVPCRTEFYALDALGRDPSPADFPGAVPRLVIYNPFSGQQLEPLRYSAVSRGRRQPVNGNIVELPQLWQPCSCVEFSCRCCLGLALGLGESANQRLCAALDYTRADLGLRLSVEINQRKVATFGFSTRNPPEYCVPLPLSSCLRLYDIRAFGEGNMQICLSVVFKVLASQFFEYRFSCLRFGARGVFFVRDALQDQGQDQEALEVGSRSDAWQYTPKKLADRSIFSFYGR</sequence>
<reference evidence="3" key="15">
    <citation type="submission" date="2024-06" db="EMBL/GenBank/DDBJ databases">
        <title>Drosophila melanogaster release 4 sequence.</title>
        <authorList>
            <consortium name="Berkeley Drosophila Genome Project"/>
            <person name="Celniker S."/>
            <person name="Carlson J."/>
            <person name="Wan K."/>
            <person name="Pfeiffer B."/>
            <person name="Frise E."/>
            <person name="George R."/>
            <person name="Hoskins R."/>
            <person name="Stapleton M."/>
            <person name="Pacleb J."/>
            <person name="Park S."/>
            <person name="Svirskas R."/>
            <person name="Smith E."/>
            <person name="Yu C."/>
            <person name="Rubin G."/>
        </authorList>
    </citation>
    <scope>NUCLEOTIDE SEQUENCE</scope>
</reference>
<dbReference type="GeneID" id="318776"/>
<reference evidence="6" key="4">
    <citation type="journal article" date="2002" name="Genome Biol.">
        <title>The transposable elements of the Drosophila melanogaster euchromatin: a genomics perspective.</title>
        <authorList>
            <person name="Kaminker J.S."/>
            <person name="Bergman C.M."/>
            <person name="Kronmiller B."/>
            <person name="Carlson J."/>
            <person name="Svirskas R."/>
            <person name="Patel S."/>
            <person name="Frise E."/>
            <person name="Wheeler D.A."/>
            <person name="Lewis S.E."/>
            <person name="Rubin G.M."/>
            <person name="Ashburner M."/>
            <person name="Celniker S.E."/>
        </authorList>
    </citation>
    <scope>NUCLEOTIDE SEQUENCE [LARGE SCALE GENOMIC DNA]</scope>
    <source>
        <strain evidence="6">Berkeley</strain>
    </source>
</reference>
<feature type="signal peptide" evidence="1">
    <location>
        <begin position="1"/>
        <end position="24"/>
    </location>
</feature>
<dbReference type="PANTHER" id="PTHR36299:SF4">
    <property type="entry name" value="GH07892P-RELATED"/>
    <property type="match status" value="1"/>
</dbReference>
<keyword evidence="1" id="KW-0732">Signal</keyword>
<reference evidence="3 6" key="9">
    <citation type="journal article" date="2007" name="Science">
        <title>The Release 5.1 annotation of Drosophila melanogaster heterochromatin.</title>
        <authorList>
            <person name="Smith C.D."/>
            <person name="Shu S."/>
            <person name="Mungall C.J."/>
            <person name="Karpen G.H."/>
        </authorList>
    </citation>
    <scope>NUCLEOTIDE SEQUENCE [LARGE SCALE GENOMIC DNA]</scope>
    <source>
        <strain evidence="6">Berkeley</strain>
    </source>
</reference>
<evidence type="ECO:0000313" key="5">
    <source>
        <dbReference type="FlyBase" id="FBgn0051516"/>
    </source>
</evidence>
<dbReference type="Bgee" id="FBgn0051516">
    <property type="expression patterns" value="Expressed in seminal fluid secreting gland and 23 other cell types or tissues"/>
</dbReference>
<dbReference type="OMA" id="NVQVCIS"/>
<reference evidence="3 6" key="1">
    <citation type="journal article" date="2000" name="Science">
        <title>The genome sequence of Drosophila melanogaster.</title>
        <authorList>
            <person name="Adams M.D."/>
            <person name="Celniker S.E."/>
            <person name="Holt R.A."/>
            <person name="Evans C.A."/>
            <person name="Gocayne J.D."/>
            <person name="Amanatides P.G."/>
            <person name="Scherer S.E."/>
            <person name="Li P.W."/>
            <person name="Hoskins R.A."/>
            <person name="Galle R.F."/>
            <person name="George R.A."/>
            <person name="Lewis S.E."/>
            <person name="Richards S."/>
            <person name="Ashburner M."/>
            <person name="Henderson S.N."/>
            <person name="Sutton G.G."/>
            <person name="Wortman J.R."/>
            <person name="Yandell M.D."/>
            <person name="Zhang Q."/>
            <person name="Chen L.X."/>
            <person name="Brandon R.C."/>
            <person name="Rogers Y.H."/>
            <person name="Blazej R.G."/>
            <person name="Champe M."/>
            <person name="Pfeiffer B.D."/>
            <person name="Wan K.H."/>
            <person name="Doyle C."/>
            <person name="Baxter E.G."/>
            <person name="Helt G."/>
            <person name="Nelson C.R."/>
            <person name="Gabor G.L."/>
            <person name="Abril J.F."/>
            <person name="Agbayani A."/>
            <person name="An H.J."/>
            <person name="Andrews-Pfannkoch C."/>
            <person name="Baldwin D."/>
            <person name="Ballew R.M."/>
            <person name="Basu A."/>
            <person name="Baxendale J."/>
            <person name="Bayraktaroglu L."/>
            <person name="Beasley E.M."/>
            <person name="Beeson K.Y."/>
            <person name="Benos P.V."/>
            <person name="Berman B.P."/>
            <person name="Bhandari D."/>
            <person name="Bolshakov S."/>
            <person name="Borkova D."/>
            <person name="Botchan M.R."/>
            <person name="Bouck J."/>
            <person name="Brokstein P."/>
            <person name="Brottier P."/>
            <person name="Burtis K.C."/>
            <person name="Busam D.A."/>
            <person name="Butler H."/>
            <person name="Cadieu E."/>
            <person name="Center A."/>
            <person name="Chandra I."/>
            <person name="Cherry J.M."/>
            <person name="Cawley S."/>
            <person name="Dahlke C."/>
            <person name="Davenport L.B."/>
            <person name="Davies P."/>
            <person name="de Pablos B."/>
            <person name="Delcher A."/>
            <person name="Deng Z."/>
            <person name="Mays A.D."/>
            <person name="Dew I."/>
            <person name="Dietz S.M."/>
            <person name="Dodson K."/>
            <person name="Doup L.E."/>
            <person name="Downes M."/>
            <person name="Dugan-Rocha S."/>
            <person name="Dunkov B.C."/>
            <person name="Dunn P."/>
            <person name="Durbin K.J."/>
            <person name="Evangelista C.C."/>
            <person name="Ferraz C."/>
            <person name="Ferriera S."/>
            <person name="Fleischmann W."/>
            <person name="Fosler C."/>
            <person name="Gabrielian A.E."/>
            <person name="Garg N.S."/>
            <person name="Gelbart W.M."/>
            <person name="Glasser K."/>
            <person name="Glodek A."/>
            <person name="Gong F."/>
            <person name="Gorrell J.H."/>
            <person name="Gu Z."/>
            <person name="Guan P."/>
            <person name="Harris M."/>
            <person name="Harris N.L."/>
            <person name="Harvey D."/>
            <person name="Heiman T.J."/>
            <person name="Hernandez J.R."/>
            <person name="Houck J."/>
            <person name="Hostin D."/>
            <person name="Houston K.A."/>
            <person name="Howland T.J."/>
            <person name="Wei M.H."/>
            <person name="Ibegwam C."/>
            <person name="Jalali M."/>
            <person name="Kalush F."/>
            <person name="Karpen G.H."/>
            <person name="Ke Z."/>
            <person name="Kennison J.A."/>
            <person name="Ketchum K.A."/>
            <person name="Kimmel B.E."/>
            <person name="Kodira C.D."/>
            <person name="Kraft C."/>
            <person name="Kravitz S."/>
            <person name="Kulp D."/>
            <person name="Lai Z."/>
            <person name="Lasko P."/>
            <person name="Lei Y."/>
            <person name="Levitsky A.A."/>
            <person name="Li J."/>
            <person name="Li Z."/>
            <person name="Liang Y."/>
            <person name="Lin X."/>
            <person name="Liu X."/>
            <person name="Mattei B."/>
            <person name="McIntosh T.C."/>
            <person name="McLeod M.P."/>
            <person name="McPherson D."/>
            <person name="Merkulov G."/>
            <person name="Milshina N.V."/>
            <person name="Mobarry C."/>
            <person name="Morris J."/>
            <person name="Moshrefi A."/>
            <person name="Mount S.M."/>
            <person name="Moy M."/>
            <person name="Murphy B."/>
            <person name="Murphy L."/>
            <person name="Muzny D.M."/>
            <person name="Nelson D.L."/>
            <person name="Nelson D.R."/>
            <person name="Nelson K.A."/>
            <person name="Nixon K."/>
            <person name="Nusskern D.R."/>
            <person name="Pacleb J.M."/>
            <person name="Palazzolo M."/>
            <person name="Pittman G.S."/>
            <person name="Pan S."/>
            <person name="Pollard J."/>
            <person name="Puri V."/>
            <person name="Reese M.G."/>
            <person name="Reinert K."/>
            <person name="Remington K."/>
            <person name="Saunders R.D."/>
            <person name="Scheeler F."/>
            <person name="Shen H."/>
            <person name="Shue B.C."/>
            <person name="Siden-Kiamos I."/>
            <person name="Simpson M."/>
            <person name="Skupski M.P."/>
            <person name="Smith T."/>
            <person name="Spier E."/>
            <person name="Spradling A.C."/>
            <person name="Stapleton M."/>
            <person name="Strong R."/>
            <person name="Sun E."/>
            <person name="Svirskas R."/>
            <person name="Tector C."/>
            <person name="Turner R."/>
            <person name="Venter E."/>
            <person name="Wang A.H."/>
            <person name="Wang X."/>
            <person name="Wang Z.Y."/>
            <person name="Wassarman D.A."/>
            <person name="Weinstock G.M."/>
            <person name="Weissenbach J."/>
            <person name="Williams S.M."/>
            <person name="WoodageT"/>
            <person name="Worley K.C."/>
            <person name="Wu D."/>
            <person name="Yang S."/>
            <person name="Yao Q.A."/>
            <person name="Ye J."/>
            <person name="Yeh R.F."/>
            <person name="Zaveri J.S."/>
            <person name="Zhan M."/>
            <person name="Zhang G."/>
            <person name="Zhao Q."/>
            <person name="Zheng L."/>
            <person name="Zheng X.H."/>
            <person name="Zhong F.N."/>
            <person name="Zhong W."/>
            <person name="Zhou X."/>
            <person name="Zhu S."/>
            <person name="Zhu X."/>
            <person name="Smith H.O."/>
            <person name="Gibbs R.A."/>
            <person name="Myers E.W."/>
            <person name="Rubin G.M."/>
            <person name="Venter J.C."/>
        </authorList>
    </citation>
    <scope>NUCLEOTIDE SEQUENCE [LARGE SCALE GENOMIC DNA]</scope>
    <source>
        <strain evidence="6">Berkeley</strain>
    </source>
</reference>
<dbReference type="InterPro" id="IPR031941">
    <property type="entry name" value="DUF4773"/>
</dbReference>
<dbReference type="HOGENOM" id="CLU_099581_0_0_1"/>